<dbReference type="RefSeq" id="WP_137644938.1">
    <property type="nucleotide sequence ID" value="NZ_BAABRM010000009.1"/>
</dbReference>
<evidence type="ECO:0000256" key="1">
    <source>
        <dbReference type="ARBA" id="ARBA00010923"/>
    </source>
</evidence>
<dbReference type="GO" id="GO:0016787">
    <property type="term" value="F:hydrolase activity"/>
    <property type="evidence" value="ECO:0007669"/>
    <property type="project" value="UniProtKB-KW"/>
</dbReference>
<dbReference type="CDD" id="cd17267">
    <property type="entry name" value="RMtype1_S_EcoAO83I-TRD1-CR1_like"/>
    <property type="match status" value="1"/>
</dbReference>
<evidence type="ECO:0000256" key="3">
    <source>
        <dbReference type="ARBA" id="ARBA00023125"/>
    </source>
</evidence>
<keyword evidence="3" id="KW-0238">DNA-binding</keyword>
<dbReference type="EMBL" id="JBHLUK010000072">
    <property type="protein sequence ID" value="MFC0424500.1"/>
    <property type="molecule type" value="Genomic_DNA"/>
</dbReference>
<dbReference type="EC" id="3.1.21.-" evidence="5"/>
<dbReference type="PANTHER" id="PTHR30408:SF13">
    <property type="entry name" value="TYPE I RESTRICTION ENZYME HINDI SPECIFICITY SUBUNIT"/>
    <property type="match status" value="1"/>
</dbReference>
<comment type="caution">
    <text evidence="5">The sequence shown here is derived from an EMBL/GenBank/DDBJ whole genome shotgun (WGS) entry which is preliminary data.</text>
</comment>
<keyword evidence="5" id="KW-0255">Endonuclease</keyword>
<keyword evidence="5" id="KW-0540">Nuclease</keyword>
<gene>
    <name evidence="5" type="ORF">ACFFGS_10245</name>
</gene>
<dbReference type="PANTHER" id="PTHR30408">
    <property type="entry name" value="TYPE-1 RESTRICTION ENZYME ECOKI SPECIFICITY PROTEIN"/>
    <property type="match status" value="1"/>
</dbReference>
<dbReference type="InterPro" id="IPR000055">
    <property type="entry name" value="Restrct_endonuc_typeI_TRD"/>
</dbReference>
<name>A0ABV6K8C5_9LACO</name>
<keyword evidence="5" id="KW-0378">Hydrolase</keyword>
<proteinExistence type="inferred from homology"/>
<dbReference type="Proteomes" id="UP001589855">
    <property type="component" value="Unassembled WGS sequence"/>
</dbReference>
<dbReference type="InterPro" id="IPR052021">
    <property type="entry name" value="Type-I_RS_S_subunit"/>
</dbReference>
<evidence type="ECO:0000313" key="6">
    <source>
        <dbReference type="Proteomes" id="UP001589855"/>
    </source>
</evidence>
<accession>A0ABV6K8C5</accession>
<reference evidence="5 6" key="1">
    <citation type="submission" date="2024-09" db="EMBL/GenBank/DDBJ databases">
        <authorList>
            <person name="Sun Q."/>
            <person name="Mori K."/>
        </authorList>
    </citation>
    <scope>NUCLEOTIDE SEQUENCE [LARGE SCALE GENOMIC DNA]</scope>
    <source>
        <strain evidence="5 6">TBRC 4575</strain>
    </source>
</reference>
<comment type="similarity">
    <text evidence="1">Belongs to the type-I restriction system S methylase family.</text>
</comment>
<feature type="domain" description="Type I restriction modification DNA specificity" evidence="4">
    <location>
        <begin position="5"/>
        <end position="155"/>
    </location>
</feature>
<evidence type="ECO:0000259" key="4">
    <source>
        <dbReference type="Pfam" id="PF01420"/>
    </source>
</evidence>
<evidence type="ECO:0000256" key="2">
    <source>
        <dbReference type="ARBA" id="ARBA00022747"/>
    </source>
</evidence>
<evidence type="ECO:0000313" key="5">
    <source>
        <dbReference type="EMBL" id="MFC0424500.1"/>
    </source>
</evidence>
<keyword evidence="6" id="KW-1185">Reference proteome</keyword>
<dbReference type="InterPro" id="IPR044946">
    <property type="entry name" value="Restrct_endonuc_typeI_TRD_sf"/>
</dbReference>
<dbReference type="SUPFAM" id="SSF116734">
    <property type="entry name" value="DNA methylase specificity domain"/>
    <property type="match status" value="2"/>
</dbReference>
<keyword evidence="2" id="KW-0680">Restriction system</keyword>
<protein>
    <submittedName>
        <fullName evidence="5">Restriction endonuclease subunit S</fullName>
        <ecNumber evidence="5">3.1.21.-</ecNumber>
    </submittedName>
</protein>
<dbReference type="Pfam" id="PF01420">
    <property type="entry name" value="Methylase_S"/>
    <property type="match status" value="1"/>
</dbReference>
<dbReference type="GO" id="GO:0004519">
    <property type="term" value="F:endonuclease activity"/>
    <property type="evidence" value="ECO:0007669"/>
    <property type="project" value="UniProtKB-KW"/>
</dbReference>
<sequence length="376" mass="42494">MENRIVRLGDVITANYGRALPKKNRVSGKIPVYGSSGVTDYHNRSIVDGPAIIIGRKGNIGSVFLTENSFYPIDTTYYVTREDLKDLDIYFAYYLLQFLPLQEMNTDSAVPGLNRNNLYSIPVKIPDLATQVTVANILQTIDKKIQLNQQIDKNLLKLIDGMFNRVYLGSDLVKNASKVKLSSIIRTKSGTFNPKKSSEVFVNHFSMPAFDATRFPIVDAASDIKSNKNVVEPFSILVSKMNPDVKRVWLPNTSKELLNVASTEFLTFNADVPEMQAFVYAVVNDKRYQTYLESNTTGSTNSRQRVLPRVAYSYEIPYVKEVAQQFGFQIMDIIDMIKLNKEQNQHLIRLRNVLLPKLLAGDIDLSNIETVMNNNA</sequence>
<dbReference type="Gene3D" id="3.90.220.20">
    <property type="entry name" value="DNA methylase specificity domains"/>
    <property type="match status" value="2"/>
</dbReference>
<organism evidence="5 6">
    <name type="scientific">Lactiplantibacillus plajomi</name>
    <dbReference type="NCBI Taxonomy" id="1457217"/>
    <lineage>
        <taxon>Bacteria</taxon>
        <taxon>Bacillati</taxon>
        <taxon>Bacillota</taxon>
        <taxon>Bacilli</taxon>
        <taxon>Lactobacillales</taxon>
        <taxon>Lactobacillaceae</taxon>
        <taxon>Lactiplantibacillus</taxon>
    </lineage>
</organism>